<dbReference type="RefSeq" id="WP_343946764.1">
    <property type="nucleotide sequence ID" value="NZ_BAAAHP010000312.1"/>
</dbReference>
<evidence type="ECO:0000256" key="2">
    <source>
        <dbReference type="SAM" id="MobiDB-lite"/>
    </source>
</evidence>
<dbReference type="Gene3D" id="3.20.20.140">
    <property type="entry name" value="Metal-dependent hydrolases"/>
    <property type="match status" value="1"/>
</dbReference>
<keyword evidence="5" id="KW-1185">Reference proteome</keyword>
<protein>
    <submittedName>
        <fullName evidence="4">Amidohydrolase family protein</fullName>
    </submittedName>
</protein>
<organism evidence="4 5">
    <name type="scientific">Pseudonocardia zijingensis</name>
    <dbReference type="NCBI Taxonomy" id="153376"/>
    <lineage>
        <taxon>Bacteria</taxon>
        <taxon>Bacillati</taxon>
        <taxon>Actinomycetota</taxon>
        <taxon>Actinomycetes</taxon>
        <taxon>Pseudonocardiales</taxon>
        <taxon>Pseudonocardiaceae</taxon>
        <taxon>Pseudonocardia</taxon>
    </lineage>
</organism>
<dbReference type="InterPro" id="IPR006680">
    <property type="entry name" value="Amidohydro-rel"/>
</dbReference>
<gene>
    <name evidence="4" type="ORF">GCM10009559_76590</name>
</gene>
<keyword evidence="1" id="KW-0456">Lyase</keyword>
<evidence type="ECO:0000259" key="3">
    <source>
        <dbReference type="Pfam" id="PF04909"/>
    </source>
</evidence>
<evidence type="ECO:0000313" key="4">
    <source>
        <dbReference type="EMBL" id="GAA0907698.1"/>
    </source>
</evidence>
<name>A0ABP3YV69_9PSEU</name>
<dbReference type="SUPFAM" id="SSF51556">
    <property type="entry name" value="Metallo-dependent hydrolases"/>
    <property type="match status" value="1"/>
</dbReference>
<proteinExistence type="predicted"/>
<dbReference type="EMBL" id="BAAAHP010000312">
    <property type="protein sequence ID" value="GAA0907698.1"/>
    <property type="molecule type" value="Genomic_DNA"/>
</dbReference>
<dbReference type="PANTHER" id="PTHR21240">
    <property type="entry name" value="2-AMINO-3-CARBOXYLMUCONATE-6-SEMIALDEHYDE DECARBOXYLASE"/>
    <property type="match status" value="1"/>
</dbReference>
<comment type="caution">
    <text evidence="4">The sequence shown here is derived from an EMBL/GenBank/DDBJ whole genome shotgun (WGS) entry which is preliminary data.</text>
</comment>
<dbReference type="Proteomes" id="UP001499967">
    <property type="component" value="Unassembled WGS sequence"/>
</dbReference>
<feature type="region of interest" description="Disordered" evidence="2">
    <location>
        <begin position="60"/>
        <end position="84"/>
    </location>
</feature>
<sequence>MTQIAAPGRYARPEQWPDVDLVDTDVHITPRSLDALLPHLPARWRDYIRESGVTGLESDLYPPGSPLSAIPGSRPAGGPPGSDPDLLRTQLLDAWGTRFAITHCIYGVDGIHNPDWAVAMARAVNDWQLAEWLSGEPRLRGSIVVAAQDPQRAADEIDRVGHLPEFVQVLMPVRARMPLGNRAFWPIYEAAARHGLAIGVYAGGAGGNPITPVGAPSYYLEEYVLLAQAFQAQLVSLVSEGVLVRFPELRIVLIEAGFTWLPPLMWRFDKNWKGLRREIPWVDRLPSEIVRESVRLTAQPLDEPDDPRQLLEVVEALGSDRMLMFSTDYPHRQFDDPVRSAPIGLSTDAMTRFLGGTALETYRLNGE</sequence>
<feature type="domain" description="Amidohydrolase-related" evidence="3">
    <location>
        <begin position="23"/>
        <end position="364"/>
    </location>
</feature>
<evidence type="ECO:0000256" key="1">
    <source>
        <dbReference type="ARBA" id="ARBA00023239"/>
    </source>
</evidence>
<dbReference type="InterPro" id="IPR032466">
    <property type="entry name" value="Metal_Hydrolase"/>
</dbReference>
<dbReference type="Pfam" id="PF04909">
    <property type="entry name" value="Amidohydro_2"/>
    <property type="match status" value="1"/>
</dbReference>
<dbReference type="InterPro" id="IPR032465">
    <property type="entry name" value="ACMSD"/>
</dbReference>
<evidence type="ECO:0000313" key="5">
    <source>
        <dbReference type="Proteomes" id="UP001499967"/>
    </source>
</evidence>
<dbReference type="PANTHER" id="PTHR21240:SF28">
    <property type="entry name" value="ISO-OROTATE DECARBOXYLASE (EUROFUNG)"/>
    <property type="match status" value="1"/>
</dbReference>
<accession>A0ABP3YV69</accession>
<reference evidence="5" key="1">
    <citation type="journal article" date="2019" name="Int. J. Syst. Evol. Microbiol.">
        <title>The Global Catalogue of Microorganisms (GCM) 10K type strain sequencing project: providing services to taxonomists for standard genome sequencing and annotation.</title>
        <authorList>
            <consortium name="The Broad Institute Genomics Platform"/>
            <consortium name="The Broad Institute Genome Sequencing Center for Infectious Disease"/>
            <person name="Wu L."/>
            <person name="Ma J."/>
        </authorList>
    </citation>
    <scope>NUCLEOTIDE SEQUENCE [LARGE SCALE GENOMIC DNA]</scope>
    <source>
        <strain evidence="5">JCM 11117</strain>
    </source>
</reference>